<dbReference type="GO" id="GO:0016853">
    <property type="term" value="F:isomerase activity"/>
    <property type="evidence" value="ECO:0007669"/>
    <property type="project" value="UniProtKB-KW"/>
</dbReference>
<accession>A0ABP1I8E9</accession>
<dbReference type="EMBL" id="CAXDID020000062">
    <property type="protein sequence ID" value="CAL6010888.1"/>
    <property type="molecule type" value="Genomic_DNA"/>
</dbReference>
<comment type="similarity">
    <text evidence="3">Belongs to the protein disulfide isomerase family.</text>
</comment>
<evidence type="ECO:0000256" key="4">
    <source>
        <dbReference type="ARBA" id="ARBA00012723"/>
    </source>
</evidence>
<reference evidence="9 10" key="1">
    <citation type="submission" date="2024-07" db="EMBL/GenBank/DDBJ databases">
        <authorList>
            <person name="Akdeniz Z."/>
        </authorList>
    </citation>
    <scope>NUCLEOTIDE SEQUENCE [LARGE SCALE GENOMIC DNA]</scope>
</reference>
<feature type="domain" description="Thioredoxin" evidence="8">
    <location>
        <begin position="1"/>
        <end position="109"/>
    </location>
</feature>
<proteinExistence type="inferred from homology"/>
<dbReference type="PANTHER" id="PTHR18929">
    <property type="entry name" value="PROTEIN DISULFIDE ISOMERASE"/>
    <property type="match status" value="1"/>
</dbReference>
<sequence>MLFIITLAEVHNLTIHEFHNLTEPTFIKLYAPWGGHCKHLAPKFEELSTVTNVKVAQVDCTDESVNHTCSELNVRGYPTLKLFFNNQFIDYEGDREVGAMKLWVETTIFPLMQHASISDLKQLAASCNTSTFFFASTSHPEQFENILSEFKGKIVIGYEDSITERFVAVRESVEITFTGSLNTFELKKFVQIHSNPIFITFKTPSFWKYTIAEVPVIILFGKENQVQPELQKLQEMAKTFKYQAQLGFLPSNSDTKWFITNQLIKDTEKNAIFVIKKEKIVHRYLDKDSFEDLVDFIYQESERK</sequence>
<dbReference type="Gene3D" id="3.40.30.10">
    <property type="entry name" value="Glutaredoxin"/>
    <property type="match status" value="1"/>
</dbReference>
<evidence type="ECO:0000256" key="5">
    <source>
        <dbReference type="ARBA" id="ARBA00022824"/>
    </source>
</evidence>
<evidence type="ECO:0000256" key="7">
    <source>
        <dbReference type="ARBA" id="ARBA00023284"/>
    </source>
</evidence>
<evidence type="ECO:0000313" key="9">
    <source>
        <dbReference type="EMBL" id="CAL6010888.1"/>
    </source>
</evidence>
<dbReference type="PANTHER" id="PTHR18929:SF132">
    <property type="entry name" value="PROTEIN DISULFIDE-ISOMERASE A3"/>
    <property type="match status" value="1"/>
</dbReference>
<evidence type="ECO:0000256" key="6">
    <source>
        <dbReference type="ARBA" id="ARBA00023235"/>
    </source>
</evidence>
<gene>
    <name evidence="9" type="ORF">HINF_LOCUS22302</name>
</gene>
<keyword evidence="5" id="KW-0256">Endoplasmic reticulum</keyword>
<dbReference type="SUPFAM" id="SSF52833">
    <property type="entry name" value="Thioredoxin-like"/>
    <property type="match status" value="1"/>
</dbReference>
<comment type="subcellular location">
    <subcellularLocation>
        <location evidence="2">Endoplasmic reticulum lumen</location>
    </subcellularLocation>
</comment>
<protein>
    <recommendedName>
        <fullName evidence="4">protein disulfide-isomerase</fullName>
        <ecNumber evidence="4">5.3.4.1</ecNumber>
    </recommendedName>
</protein>
<dbReference type="InterPro" id="IPR013766">
    <property type="entry name" value="Thioredoxin_domain"/>
</dbReference>
<dbReference type="Pfam" id="PF00085">
    <property type="entry name" value="Thioredoxin"/>
    <property type="match status" value="1"/>
</dbReference>
<evidence type="ECO:0000259" key="8">
    <source>
        <dbReference type="PROSITE" id="PS51352"/>
    </source>
</evidence>
<keyword evidence="7" id="KW-0676">Redox-active center</keyword>
<evidence type="ECO:0000313" key="10">
    <source>
        <dbReference type="Proteomes" id="UP001642409"/>
    </source>
</evidence>
<dbReference type="PROSITE" id="PS51352">
    <property type="entry name" value="THIOREDOXIN_2"/>
    <property type="match status" value="1"/>
</dbReference>
<evidence type="ECO:0000256" key="2">
    <source>
        <dbReference type="ARBA" id="ARBA00004319"/>
    </source>
</evidence>
<keyword evidence="10" id="KW-1185">Reference proteome</keyword>
<comment type="caution">
    <text evidence="9">The sequence shown here is derived from an EMBL/GenBank/DDBJ whole genome shotgun (WGS) entry which is preliminary data.</text>
</comment>
<evidence type="ECO:0000256" key="1">
    <source>
        <dbReference type="ARBA" id="ARBA00001182"/>
    </source>
</evidence>
<keyword evidence="6 9" id="KW-0413">Isomerase</keyword>
<name>A0ABP1I8E9_9EUKA</name>
<organism evidence="9 10">
    <name type="scientific">Hexamita inflata</name>
    <dbReference type="NCBI Taxonomy" id="28002"/>
    <lineage>
        <taxon>Eukaryota</taxon>
        <taxon>Metamonada</taxon>
        <taxon>Diplomonadida</taxon>
        <taxon>Hexamitidae</taxon>
        <taxon>Hexamitinae</taxon>
        <taxon>Hexamita</taxon>
    </lineage>
</organism>
<dbReference type="Proteomes" id="UP001642409">
    <property type="component" value="Unassembled WGS sequence"/>
</dbReference>
<dbReference type="EC" id="5.3.4.1" evidence="4"/>
<evidence type="ECO:0000256" key="3">
    <source>
        <dbReference type="ARBA" id="ARBA00006347"/>
    </source>
</evidence>
<dbReference type="InterPro" id="IPR036249">
    <property type="entry name" value="Thioredoxin-like_sf"/>
</dbReference>
<comment type="catalytic activity">
    <reaction evidence="1">
        <text>Catalyzes the rearrangement of -S-S- bonds in proteins.</text>
        <dbReference type="EC" id="5.3.4.1"/>
    </reaction>
</comment>